<dbReference type="RefSeq" id="WP_123957472.1">
    <property type="nucleotide sequence ID" value="NZ_CP015029.1"/>
</dbReference>
<dbReference type="EMBL" id="RKQT01000005">
    <property type="protein sequence ID" value="RPE91164.1"/>
    <property type="molecule type" value="Genomic_DNA"/>
</dbReference>
<dbReference type="Proteomes" id="UP000502287">
    <property type="component" value="Chromosome"/>
</dbReference>
<keyword evidence="3" id="KW-1185">Reference proteome</keyword>
<sequence>MKEYAIPMILAIFLLLIVLLFSVPKLLGYDKIEYKDFYNFQVDVKESKLVGTLNEYQSIRSVNDKCYFSYCGFPKEGRYEISILRLVYINNEPYIFYSCVNGGECFYHINDSFIESKKMRIMKVQK</sequence>
<dbReference type="Proteomes" id="UP000276901">
    <property type="component" value="Unassembled WGS sequence"/>
</dbReference>
<gene>
    <name evidence="1" type="ORF">A4G17_04090</name>
    <name evidence="2" type="ORF">EDC49_1878</name>
</gene>
<evidence type="ECO:0000313" key="2">
    <source>
        <dbReference type="EMBL" id="RPE91164.1"/>
    </source>
</evidence>
<dbReference type="EMBL" id="CP015029">
    <property type="protein sequence ID" value="QIM64673.1"/>
    <property type="molecule type" value="Genomic_DNA"/>
</dbReference>
<dbReference type="KEGG" id="fcl:A4G17_04090"/>
<reference evidence="1 4" key="1">
    <citation type="submission" date="2016-03" db="EMBL/GenBank/DDBJ databases">
        <authorList>
            <person name="Hansen M.J."/>
            <person name="Bojesen A.M."/>
            <person name="Planet P."/>
        </authorList>
    </citation>
    <scope>NUCLEOTIDE SEQUENCE [LARGE SCALE GENOMIC DNA]</scope>
    <source>
        <strain evidence="1 4">HPA 21</strain>
    </source>
</reference>
<evidence type="ECO:0000313" key="4">
    <source>
        <dbReference type="Proteomes" id="UP000502287"/>
    </source>
</evidence>
<organism evidence="1 4">
    <name type="scientific">Frederiksenia canicola</name>
    <dbReference type="NCBI Taxonomy" id="123824"/>
    <lineage>
        <taxon>Bacteria</taxon>
        <taxon>Pseudomonadati</taxon>
        <taxon>Pseudomonadota</taxon>
        <taxon>Gammaproteobacteria</taxon>
        <taxon>Pasteurellales</taxon>
        <taxon>Pasteurellaceae</taxon>
        <taxon>Frederiksenia</taxon>
    </lineage>
</organism>
<evidence type="ECO:0000313" key="1">
    <source>
        <dbReference type="EMBL" id="QIM64673.1"/>
    </source>
</evidence>
<dbReference type="AlphaFoldDB" id="A0AAE6X4X3"/>
<name>A0AAE6X4X3_9PAST</name>
<reference evidence="2 3" key="2">
    <citation type="submission" date="2018-11" db="EMBL/GenBank/DDBJ databases">
        <title>Genomic Encyclopedia of Type Strains, Phase IV (KMG-IV): sequencing the most valuable type-strain genomes for metagenomic binning, comparative biology and taxonomic classification.</title>
        <authorList>
            <person name="Goeker M."/>
        </authorList>
    </citation>
    <scope>NUCLEOTIDE SEQUENCE [LARGE SCALE GENOMIC DNA]</scope>
    <source>
        <strain evidence="2 3">DSM 25797</strain>
    </source>
</reference>
<accession>A0AAE6X4X3</accession>
<proteinExistence type="predicted"/>
<protein>
    <submittedName>
        <fullName evidence="1">Uncharacterized protein</fullName>
    </submittedName>
</protein>
<evidence type="ECO:0000313" key="3">
    <source>
        <dbReference type="Proteomes" id="UP000276901"/>
    </source>
</evidence>